<keyword evidence="1" id="KW-0732">Signal</keyword>
<dbReference type="EMBL" id="VOBR01000020">
    <property type="protein sequence ID" value="TWP48484.1"/>
    <property type="molecule type" value="Genomic_DNA"/>
</dbReference>
<accession>A0A563EMG5</accession>
<dbReference type="Pfam" id="PF03995">
    <property type="entry name" value="Inhibitor_I36"/>
    <property type="match status" value="1"/>
</dbReference>
<keyword evidence="3" id="KW-1185">Reference proteome</keyword>
<dbReference type="RefSeq" id="WP_146356247.1">
    <property type="nucleotide sequence ID" value="NZ_VOBR01000020.1"/>
</dbReference>
<evidence type="ECO:0000313" key="3">
    <source>
        <dbReference type="Proteomes" id="UP000316639"/>
    </source>
</evidence>
<protein>
    <recommendedName>
        <fullName evidence="4">Peptidase inhibitor family I36</fullName>
    </recommendedName>
</protein>
<feature type="signal peptide" evidence="1">
    <location>
        <begin position="1"/>
        <end position="31"/>
    </location>
</feature>
<comment type="caution">
    <text evidence="2">The sequence shown here is derived from an EMBL/GenBank/DDBJ whole genome shotgun (WGS) entry which is preliminary data.</text>
</comment>
<dbReference type="AlphaFoldDB" id="A0A563EMG5"/>
<evidence type="ECO:0000256" key="1">
    <source>
        <dbReference type="SAM" id="SignalP"/>
    </source>
</evidence>
<organism evidence="2 3">
    <name type="scientific">Lentzea tibetensis</name>
    <dbReference type="NCBI Taxonomy" id="2591470"/>
    <lineage>
        <taxon>Bacteria</taxon>
        <taxon>Bacillati</taxon>
        <taxon>Actinomycetota</taxon>
        <taxon>Actinomycetes</taxon>
        <taxon>Pseudonocardiales</taxon>
        <taxon>Pseudonocardiaceae</taxon>
        <taxon>Lentzea</taxon>
    </lineage>
</organism>
<feature type="chain" id="PRO_5021919605" description="Peptidase inhibitor family I36" evidence="1">
    <location>
        <begin position="32"/>
        <end position="174"/>
    </location>
</feature>
<evidence type="ECO:0000313" key="2">
    <source>
        <dbReference type="EMBL" id="TWP48484.1"/>
    </source>
</evidence>
<evidence type="ECO:0008006" key="4">
    <source>
        <dbReference type="Google" id="ProtNLM"/>
    </source>
</evidence>
<name>A0A563EMG5_9PSEU</name>
<proteinExistence type="predicted"/>
<dbReference type="Proteomes" id="UP000316639">
    <property type="component" value="Unassembled WGS sequence"/>
</dbReference>
<reference evidence="2 3" key="1">
    <citation type="submission" date="2019-07" db="EMBL/GenBank/DDBJ databases">
        <title>Lentzea xizangensis sp. nov., isolated from Qinghai-Tibetan Plateau Soils.</title>
        <authorList>
            <person name="Huang J."/>
        </authorList>
    </citation>
    <scope>NUCLEOTIDE SEQUENCE [LARGE SCALE GENOMIC DNA]</scope>
    <source>
        <strain evidence="2 3">FXJ1.1311</strain>
    </source>
</reference>
<sequence>MIRTLSRPRRVVAAAAMALLAVISFSSPASADVPPPTTSNWTVDAWSDGALDSMVAANPGARRISQDTVIFADGGGVKAAPAAGTCLYRYLCVWKGLGYNGAKLMFWKCEFRNFGAEYPGWSDAIRSYQNHQSGGAVSVFYDWQGRWIEVERTRAIEDIPVERGAGRADGVQVC</sequence>
<gene>
    <name evidence="2" type="ORF">FKR81_28255</name>
</gene>
<dbReference type="OrthoDB" id="3700599at2"/>